<dbReference type="EMBL" id="JAHHIF010000058">
    <property type="protein sequence ID" value="MBW4548300.1"/>
    <property type="molecule type" value="Genomic_DNA"/>
</dbReference>
<reference evidence="1" key="2">
    <citation type="journal article" date="2022" name="Microbiol. Resour. Announc.">
        <title>Metagenome Sequencing to Explore Phylogenomics of Terrestrial Cyanobacteria.</title>
        <authorList>
            <person name="Ward R.D."/>
            <person name="Stajich J.E."/>
            <person name="Johansen J.R."/>
            <person name="Huntemann M."/>
            <person name="Clum A."/>
            <person name="Foster B."/>
            <person name="Foster B."/>
            <person name="Roux S."/>
            <person name="Palaniappan K."/>
            <person name="Varghese N."/>
            <person name="Mukherjee S."/>
            <person name="Reddy T.B.K."/>
            <person name="Daum C."/>
            <person name="Copeland A."/>
            <person name="Chen I.A."/>
            <person name="Ivanova N.N."/>
            <person name="Kyrpides N.C."/>
            <person name="Shapiro N."/>
            <person name="Eloe-Fadrosh E.A."/>
            <person name="Pietrasiak N."/>
        </authorList>
    </citation>
    <scope>NUCLEOTIDE SEQUENCE</scope>
    <source>
        <strain evidence="1">CPER-KK1</strain>
    </source>
</reference>
<dbReference type="AlphaFoldDB" id="A0A951PQR7"/>
<evidence type="ECO:0000313" key="2">
    <source>
        <dbReference type="Proteomes" id="UP000753908"/>
    </source>
</evidence>
<dbReference type="Proteomes" id="UP000753908">
    <property type="component" value="Unassembled WGS sequence"/>
</dbReference>
<organism evidence="1 2">
    <name type="scientific">Symplocastrum torsivum CPER-KK1</name>
    <dbReference type="NCBI Taxonomy" id="450513"/>
    <lineage>
        <taxon>Bacteria</taxon>
        <taxon>Bacillati</taxon>
        <taxon>Cyanobacteriota</taxon>
        <taxon>Cyanophyceae</taxon>
        <taxon>Oscillatoriophycideae</taxon>
        <taxon>Oscillatoriales</taxon>
        <taxon>Microcoleaceae</taxon>
        <taxon>Symplocastrum</taxon>
    </lineage>
</organism>
<reference evidence="1" key="1">
    <citation type="submission" date="2021-05" db="EMBL/GenBank/DDBJ databases">
        <authorList>
            <person name="Pietrasiak N."/>
            <person name="Ward R."/>
            <person name="Stajich J.E."/>
            <person name="Kurbessoian T."/>
        </authorList>
    </citation>
    <scope>NUCLEOTIDE SEQUENCE</scope>
    <source>
        <strain evidence="1">CPER-KK1</strain>
    </source>
</reference>
<proteinExistence type="predicted"/>
<sequence>MTYFEKLHPWCIIRPLPNLQRRVIARCRRRNDAEAHLQVLRRLMPTVPFEIVFDAMPDEGKTGLQKSQE</sequence>
<name>A0A951PQR7_9CYAN</name>
<gene>
    <name evidence="1" type="ORF">KME25_28250</name>
</gene>
<comment type="caution">
    <text evidence="1">The sequence shown here is derived from an EMBL/GenBank/DDBJ whole genome shotgun (WGS) entry which is preliminary data.</text>
</comment>
<evidence type="ECO:0000313" key="1">
    <source>
        <dbReference type="EMBL" id="MBW4548300.1"/>
    </source>
</evidence>
<accession>A0A951PQR7</accession>
<protein>
    <submittedName>
        <fullName evidence="1">Uncharacterized protein</fullName>
    </submittedName>
</protein>